<accession>A0AAV6TWQ2</accession>
<sequence length="132" mass="15030">MLPRSPHQHSMRWNETNKGLLTQKFFPKVSTKRLILNRIAQIASGHGRFPAHLRRMQFDVDGECWCGLGPGSSEHYLTVCTLHDVEKLRLKLKAKDDFKSILLHKANQPVLNQIVLTVSKLLPSPLTRGLAR</sequence>
<dbReference type="AlphaFoldDB" id="A0AAV6TWQ2"/>
<evidence type="ECO:0000313" key="1">
    <source>
        <dbReference type="EMBL" id="KAG8176380.1"/>
    </source>
</evidence>
<protein>
    <submittedName>
        <fullName evidence="1">Uncharacterized protein</fullName>
    </submittedName>
</protein>
<dbReference type="EMBL" id="JAFNEN010000888">
    <property type="protein sequence ID" value="KAG8176380.1"/>
    <property type="molecule type" value="Genomic_DNA"/>
</dbReference>
<organism evidence="1 2">
    <name type="scientific">Oedothorax gibbosus</name>
    <dbReference type="NCBI Taxonomy" id="931172"/>
    <lineage>
        <taxon>Eukaryota</taxon>
        <taxon>Metazoa</taxon>
        <taxon>Ecdysozoa</taxon>
        <taxon>Arthropoda</taxon>
        <taxon>Chelicerata</taxon>
        <taxon>Arachnida</taxon>
        <taxon>Araneae</taxon>
        <taxon>Araneomorphae</taxon>
        <taxon>Entelegynae</taxon>
        <taxon>Araneoidea</taxon>
        <taxon>Linyphiidae</taxon>
        <taxon>Erigoninae</taxon>
        <taxon>Oedothorax</taxon>
    </lineage>
</organism>
<evidence type="ECO:0000313" key="2">
    <source>
        <dbReference type="Proteomes" id="UP000827092"/>
    </source>
</evidence>
<comment type="caution">
    <text evidence="1">The sequence shown here is derived from an EMBL/GenBank/DDBJ whole genome shotgun (WGS) entry which is preliminary data.</text>
</comment>
<reference evidence="1 2" key="1">
    <citation type="journal article" date="2022" name="Nat. Ecol. Evol.">
        <title>A masculinizing supergene underlies an exaggerated male reproductive morph in a spider.</title>
        <authorList>
            <person name="Hendrickx F."/>
            <person name="De Corte Z."/>
            <person name="Sonet G."/>
            <person name="Van Belleghem S.M."/>
            <person name="Kostlbacher S."/>
            <person name="Vangestel C."/>
        </authorList>
    </citation>
    <scope>NUCLEOTIDE SEQUENCE [LARGE SCALE GENOMIC DNA]</scope>
    <source>
        <strain evidence="1">W744_W776</strain>
    </source>
</reference>
<proteinExistence type="predicted"/>
<dbReference type="Proteomes" id="UP000827092">
    <property type="component" value="Unassembled WGS sequence"/>
</dbReference>
<keyword evidence="2" id="KW-1185">Reference proteome</keyword>
<name>A0AAV6TWQ2_9ARAC</name>
<gene>
    <name evidence="1" type="ORF">JTE90_020166</name>
</gene>